<evidence type="ECO:0000313" key="1">
    <source>
        <dbReference type="EMBL" id="QES27302.1"/>
    </source>
</evidence>
<evidence type="ECO:0000313" key="2">
    <source>
        <dbReference type="Proteomes" id="UP000323046"/>
    </source>
</evidence>
<sequence>MNHPQEPHLAAPPNHRTKAPSLDEIGHALDVLDQLAWSLRDPVLVADVQPQLAKALNEEYGVPMILGTLLRNTAHLIEMHALSPWSEESRHIIARLRAAAPELTDCHDLHWDIHRLGGLPFDSRLPSEFRASAGES</sequence>
<name>A0A5P2B9X1_STRVZ</name>
<dbReference type="EMBL" id="CP029193">
    <property type="protein sequence ID" value="QES27302.1"/>
    <property type="molecule type" value="Genomic_DNA"/>
</dbReference>
<gene>
    <name evidence="1" type="ORF">DEJ47_13290</name>
</gene>
<protein>
    <submittedName>
        <fullName evidence="1">Uncharacterized protein</fullName>
    </submittedName>
</protein>
<dbReference type="Proteomes" id="UP000323046">
    <property type="component" value="Chromosome"/>
</dbReference>
<proteinExistence type="predicted"/>
<reference evidence="1 2" key="1">
    <citation type="submission" date="2018-05" db="EMBL/GenBank/DDBJ databases">
        <title>Streptomyces venezuelae.</title>
        <authorList>
            <person name="Kim W."/>
            <person name="Lee N."/>
            <person name="Cho B.-K."/>
        </authorList>
    </citation>
    <scope>NUCLEOTIDE SEQUENCE [LARGE SCALE GENOMIC DNA]</scope>
    <source>
        <strain evidence="1 2">ATCC 14583</strain>
    </source>
</reference>
<dbReference type="AlphaFoldDB" id="A0A5P2B9X1"/>
<accession>A0A5P2B9X1</accession>
<dbReference type="OrthoDB" id="4204489at2"/>
<keyword evidence="2" id="KW-1185">Reference proteome</keyword>
<organism evidence="1 2">
    <name type="scientific">Streptomyces venezuelae</name>
    <dbReference type="NCBI Taxonomy" id="54571"/>
    <lineage>
        <taxon>Bacteria</taxon>
        <taxon>Bacillati</taxon>
        <taxon>Actinomycetota</taxon>
        <taxon>Actinomycetes</taxon>
        <taxon>Kitasatosporales</taxon>
        <taxon>Streptomycetaceae</taxon>
        <taxon>Streptomyces</taxon>
    </lineage>
</organism>
<dbReference type="RefSeq" id="WP_150168046.1">
    <property type="nucleotide sequence ID" value="NZ_CP029193.1"/>
</dbReference>